<reference evidence="4 5" key="1">
    <citation type="submission" date="2018-10" db="EMBL/GenBank/DDBJ databases">
        <authorList>
            <person name="Chen W.-M."/>
        </authorList>
    </citation>
    <scope>NUCLEOTIDE SEQUENCE [LARGE SCALE GENOMIC DNA]</scope>
    <source>
        <strain evidence="4 5">H-5</strain>
    </source>
</reference>
<comment type="caution">
    <text evidence="4">The sequence shown here is derived from an EMBL/GenBank/DDBJ whole genome shotgun (WGS) entry which is preliminary data.</text>
</comment>
<keyword evidence="2" id="KW-0472">Membrane</keyword>
<gene>
    <name evidence="4" type="ORF">ED236_09595</name>
</gene>
<dbReference type="AlphaFoldDB" id="A0A3N0UY01"/>
<feature type="region of interest" description="Disordered" evidence="1">
    <location>
        <begin position="185"/>
        <end position="229"/>
    </location>
</feature>
<dbReference type="Pfam" id="PF13413">
    <property type="entry name" value="HTH_25"/>
    <property type="match status" value="1"/>
</dbReference>
<sequence length="312" mass="32693">MQTDQSVIPPEGAVSGASSTPRLGETLIAAREAMQLKVEDVSARLRLSVQQVRALESEEFSALPDPMITRGFIRNYARLLQIDAEPLIEIHRQLAPAATLRPLTLLSENIPMQSPRRRSWLVYAVVIVVLLAIAGVWHSLNRPLAVDLTPEAPAPESVPLPPAPASELPPGGELSAVVPEVTNAAPAAEPSSVEAAPATEPSTVTEATPAEPAVVTPAPATTTSTSTTATGATARVEFSFSENSWVGVRDADGKEIFNKSKAAGKTDFVEGKPPFSIVIGNASGTSLTFNGKPVDLAPHTSLNVARLTLGAP</sequence>
<dbReference type="PANTHER" id="PTHR34475:SF1">
    <property type="entry name" value="CYTOSKELETON PROTEIN RODZ"/>
    <property type="match status" value="1"/>
</dbReference>
<proteinExistence type="predicted"/>
<protein>
    <submittedName>
        <fullName evidence="4">Helix-turn-helix domain-containing protein</fullName>
    </submittedName>
</protein>
<dbReference type="GO" id="GO:0003677">
    <property type="term" value="F:DNA binding"/>
    <property type="evidence" value="ECO:0007669"/>
    <property type="project" value="InterPro"/>
</dbReference>
<dbReference type="Gene3D" id="1.10.260.40">
    <property type="entry name" value="lambda repressor-like DNA-binding domains"/>
    <property type="match status" value="1"/>
</dbReference>
<evidence type="ECO:0000313" key="4">
    <source>
        <dbReference type="EMBL" id="ROH85439.1"/>
    </source>
</evidence>
<keyword evidence="2" id="KW-0812">Transmembrane</keyword>
<feature type="region of interest" description="Disordered" evidence="1">
    <location>
        <begin position="1"/>
        <end position="20"/>
    </location>
</feature>
<dbReference type="Pfam" id="PF13464">
    <property type="entry name" value="RodZ_C"/>
    <property type="match status" value="1"/>
</dbReference>
<dbReference type="RefSeq" id="WP_123237759.1">
    <property type="nucleotide sequence ID" value="NZ_RJVP01000005.1"/>
</dbReference>
<feature type="domain" description="Cytoskeleton protein RodZ-like C-terminal" evidence="3">
    <location>
        <begin position="238"/>
        <end position="308"/>
    </location>
</feature>
<dbReference type="InterPro" id="IPR050400">
    <property type="entry name" value="Bact_Cytoskel_RodZ"/>
</dbReference>
<keyword evidence="2" id="KW-1133">Transmembrane helix</keyword>
<keyword evidence="5" id="KW-1185">Reference proteome</keyword>
<feature type="compositionally biased region" description="Pro residues" evidence="1">
    <location>
        <begin position="155"/>
        <end position="164"/>
    </location>
</feature>
<evidence type="ECO:0000313" key="5">
    <source>
        <dbReference type="Proteomes" id="UP000275137"/>
    </source>
</evidence>
<accession>A0A3N0UY01</accession>
<name>A0A3N0UY01_9PROT</name>
<dbReference type="InterPro" id="IPR025194">
    <property type="entry name" value="RodZ-like_C"/>
</dbReference>
<feature type="region of interest" description="Disordered" evidence="1">
    <location>
        <begin position="155"/>
        <end position="174"/>
    </location>
</feature>
<dbReference type="InterPro" id="IPR010982">
    <property type="entry name" value="Lambda_DNA-bd_dom_sf"/>
</dbReference>
<dbReference type="Proteomes" id="UP000275137">
    <property type="component" value="Unassembled WGS sequence"/>
</dbReference>
<evidence type="ECO:0000256" key="2">
    <source>
        <dbReference type="SAM" id="Phobius"/>
    </source>
</evidence>
<feature type="transmembrane region" description="Helical" evidence="2">
    <location>
        <begin position="120"/>
        <end position="140"/>
    </location>
</feature>
<evidence type="ECO:0000256" key="1">
    <source>
        <dbReference type="SAM" id="MobiDB-lite"/>
    </source>
</evidence>
<dbReference type="EMBL" id="RJVP01000005">
    <property type="protein sequence ID" value="ROH85439.1"/>
    <property type="molecule type" value="Genomic_DNA"/>
</dbReference>
<organism evidence="4 5">
    <name type="scientific">Pseudomethylobacillus aquaticus</name>
    <dbReference type="NCBI Taxonomy" id="2676064"/>
    <lineage>
        <taxon>Bacteria</taxon>
        <taxon>Pseudomonadati</taxon>
        <taxon>Pseudomonadota</taxon>
        <taxon>Betaproteobacteria</taxon>
        <taxon>Nitrosomonadales</taxon>
        <taxon>Methylophilaceae</taxon>
        <taxon>Pseudomethylobacillus</taxon>
    </lineage>
</organism>
<dbReference type="PANTHER" id="PTHR34475">
    <property type="match status" value="1"/>
</dbReference>
<evidence type="ECO:0000259" key="3">
    <source>
        <dbReference type="Pfam" id="PF13464"/>
    </source>
</evidence>